<dbReference type="Gene3D" id="3.40.50.1820">
    <property type="entry name" value="alpha/beta hydrolase"/>
    <property type="match status" value="1"/>
</dbReference>
<dbReference type="EMBL" id="WTYM01000045">
    <property type="protein sequence ID" value="MXO60157.1"/>
    <property type="molecule type" value="Genomic_DNA"/>
</dbReference>
<evidence type="ECO:0000256" key="3">
    <source>
        <dbReference type="RuleBase" id="RU361235"/>
    </source>
</evidence>
<sequence length="477" mass="51010">MLVTVDVPGGQIVGHAAAETYVSVFRGIPYAAPPTGELRWRPPQAVVAWQGVRDATAVAPACLQHLESSEWNRAQWLHASEDCLTLDVKTSSLTGKRPVMVWIHGGSNRAGASGGPADSDLTAQGVVAVSVQYRLGALGWLSHPALSAEQGGSSGNYGLMDQIAALQWVHDNIAKFGGDPDNVTIYGESAGSQDVSLLLAAPAAQGLFHKAIMESGTPGFGLPFRSLADAEAMGKQFSDKAGTGNSLEQMRALSPVAIFAIEDELQDPPNGNAMIFLHTTVDGKVLPAAPDKLIAANKPKPVILGTNKVEFSNEQFDEANLPPYAKAMFGEHGAAALELYRIEKADPRRGKIATRIISDALFHCPTDHLADLLAENDYPTWRYQFDVGPNGGLTSHAFEIGWVFERKPVGGGVNMQDYWAALAVAGDPNGKTAISTARPKWERWTVAKPQQIEFGETATAMAPGKPRKDFCDLTEAY</sequence>
<dbReference type="GO" id="GO:0016787">
    <property type="term" value="F:hydrolase activity"/>
    <property type="evidence" value="ECO:0007669"/>
    <property type="project" value="UniProtKB-KW"/>
</dbReference>
<gene>
    <name evidence="5" type="ORF">GRI89_11470</name>
</gene>
<dbReference type="InterPro" id="IPR050309">
    <property type="entry name" value="Type-B_Carboxylest/Lipase"/>
</dbReference>
<dbReference type="SUPFAM" id="SSF53474">
    <property type="entry name" value="alpha/beta-Hydrolases"/>
    <property type="match status" value="1"/>
</dbReference>
<evidence type="ECO:0000256" key="2">
    <source>
        <dbReference type="ARBA" id="ARBA00022801"/>
    </source>
</evidence>
<dbReference type="InterPro" id="IPR019826">
    <property type="entry name" value="Carboxylesterase_B_AS"/>
</dbReference>
<keyword evidence="2 3" id="KW-0378">Hydrolase</keyword>
<dbReference type="Pfam" id="PF00135">
    <property type="entry name" value="COesterase"/>
    <property type="match status" value="1"/>
</dbReference>
<dbReference type="RefSeq" id="WP_159795484.1">
    <property type="nucleotide sequence ID" value="NZ_WTYM01000045.1"/>
</dbReference>
<organism evidence="5 6">
    <name type="scientific">Croceibacterium salegens</name>
    <dbReference type="NCBI Taxonomy" id="1737568"/>
    <lineage>
        <taxon>Bacteria</taxon>
        <taxon>Pseudomonadati</taxon>
        <taxon>Pseudomonadota</taxon>
        <taxon>Alphaproteobacteria</taxon>
        <taxon>Sphingomonadales</taxon>
        <taxon>Erythrobacteraceae</taxon>
        <taxon>Croceibacterium</taxon>
    </lineage>
</organism>
<dbReference type="PROSITE" id="PS00122">
    <property type="entry name" value="CARBOXYLESTERASE_B_1"/>
    <property type="match status" value="1"/>
</dbReference>
<feature type="domain" description="Carboxylesterase type B" evidence="4">
    <location>
        <begin position="4"/>
        <end position="461"/>
    </location>
</feature>
<keyword evidence="6" id="KW-1185">Reference proteome</keyword>
<evidence type="ECO:0000313" key="6">
    <source>
        <dbReference type="Proteomes" id="UP000433652"/>
    </source>
</evidence>
<dbReference type="OrthoDB" id="9775851at2"/>
<evidence type="ECO:0000256" key="1">
    <source>
        <dbReference type="ARBA" id="ARBA00005964"/>
    </source>
</evidence>
<dbReference type="PANTHER" id="PTHR11559">
    <property type="entry name" value="CARBOXYLESTERASE"/>
    <property type="match status" value="1"/>
</dbReference>
<comment type="caution">
    <text evidence="5">The sequence shown here is derived from an EMBL/GenBank/DDBJ whole genome shotgun (WGS) entry which is preliminary data.</text>
</comment>
<reference evidence="5 6" key="1">
    <citation type="submission" date="2019-12" db="EMBL/GenBank/DDBJ databases">
        <title>Genomic-based taxomic classification of the family Erythrobacteraceae.</title>
        <authorList>
            <person name="Xu L."/>
        </authorList>
    </citation>
    <scope>NUCLEOTIDE SEQUENCE [LARGE SCALE GENOMIC DNA]</scope>
    <source>
        <strain evidence="5 6">MCCC 1K01500</strain>
    </source>
</reference>
<evidence type="ECO:0000259" key="4">
    <source>
        <dbReference type="Pfam" id="PF00135"/>
    </source>
</evidence>
<comment type="similarity">
    <text evidence="1 3">Belongs to the type-B carboxylesterase/lipase family.</text>
</comment>
<dbReference type="Proteomes" id="UP000433652">
    <property type="component" value="Unassembled WGS sequence"/>
</dbReference>
<protein>
    <recommendedName>
        <fullName evidence="3">Carboxylic ester hydrolase</fullName>
        <ecNumber evidence="3">3.1.1.-</ecNumber>
    </recommendedName>
</protein>
<dbReference type="EC" id="3.1.1.-" evidence="3"/>
<accession>A0A6I4SYN7</accession>
<proteinExistence type="inferred from homology"/>
<dbReference type="InterPro" id="IPR002018">
    <property type="entry name" value="CarbesteraseB"/>
</dbReference>
<name>A0A6I4SYN7_9SPHN</name>
<dbReference type="InterPro" id="IPR029058">
    <property type="entry name" value="AB_hydrolase_fold"/>
</dbReference>
<dbReference type="AlphaFoldDB" id="A0A6I4SYN7"/>
<evidence type="ECO:0000313" key="5">
    <source>
        <dbReference type="EMBL" id="MXO60157.1"/>
    </source>
</evidence>